<dbReference type="PROSITE" id="PS51087">
    <property type="entry name" value="APAG"/>
    <property type="match status" value="1"/>
</dbReference>
<dbReference type="Gene3D" id="2.60.40.1470">
    <property type="entry name" value="ApaG domain"/>
    <property type="match status" value="1"/>
</dbReference>
<dbReference type="InterPro" id="IPR036767">
    <property type="entry name" value="ApaG_sf"/>
</dbReference>
<sequence length="128" mass="14599">MITKVTKGVKISIKTAYEGSFYRKKKLSYAFTYEITIENHSDAIIQIDSRFWKIFDSTNGFEFVQGEGIVGQQPILYPDDSHTYRSGCVLESTMGTMEGNYTVNNLLDNSTFKVLIPRFQLIAPFSMN</sequence>
<evidence type="ECO:0000313" key="3">
    <source>
        <dbReference type="Proteomes" id="UP000438760"/>
    </source>
</evidence>
<protein>
    <submittedName>
        <fullName evidence="2">Co2+/Mg2+ efflux protein ApaG</fullName>
    </submittedName>
</protein>
<dbReference type="PANTHER" id="PTHR14289">
    <property type="entry name" value="F-BOX ONLY PROTEIN 3"/>
    <property type="match status" value="1"/>
</dbReference>
<proteinExistence type="predicted"/>
<dbReference type="EMBL" id="WMJX01000002">
    <property type="protein sequence ID" value="MTG96941.1"/>
    <property type="molecule type" value="Genomic_DNA"/>
</dbReference>
<keyword evidence="3" id="KW-1185">Reference proteome</keyword>
<reference evidence="2 3" key="1">
    <citation type="submission" date="2019-11" db="EMBL/GenBank/DDBJ databases">
        <title>Genome of Strain BIT-d1.</title>
        <authorList>
            <person name="Yang Y."/>
        </authorList>
    </citation>
    <scope>NUCLEOTIDE SEQUENCE [LARGE SCALE GENOMIC DNA]</scope>
    <source>
        <strain evidence="2 3">BIT-d1</strain>
    </source>
</reference>
<dbReference type="AlphaFoldDB" id="A0A6I3LKB3"/>
<gene>
    <name evidence="2" type="primary">apaG</name>
    <name evidence="2" type="ORF">GJV76_02080</name>
</gene>
<dbReference type="RefSeq" id="WP_155090988.1">
    <property type="nucleotide sequence ID" value="NZ_CP102754.1"/>
</dbReference>
<dbReference type="NCBIfam" id="NF003967">
    <property type="entry name" value="PRK05461.1"/>
    <property type="match status" value="1"/>
</dbReference>
<organism evidence="2 3">
    <name type="scientific">Myroides albus</name>
    <dbReference type="NCBI Taxonomy" id="2562892"/>
    <lineage>
        <taxon>Bacteria</taxon>
        <taxon>Pseudomonadati</taxon>
        <taxon>Bacteroidota</taxon>
        <taxon>Flavobacteriia</taxon>
        <taxon>Flavobacteriales</taxon>
        <taxon>Flavobacteriaceae</taxon>
        <taxon>Myroides</taxon>
    </lineage>
</organism>
<evidence type="ECO:0000313" key="2">
    <source>
        <dbReference type="EMBL" id="MTG96941.1"/>
    </source>
</evidence>
<dbReference type="OrthoDB" id="9795226at2"/>
<name>A0A6I3LKB3_9FLAO</name>
<dbReference type="Pfam" id="PF04379">
    <property type="entry name" value="DUF525"/>
    <property type="match status" value="1"/>
</dbReference>
<dbReference type="InterPro" id="IPR007474">
    <property type="entry name" value="ApaG_domain"/>
</dbReference>
<feature type="domain" description="ApaG" evidence="1">
    <location>
        <begin position="3"/>
        <end position="128"/>
    </location>
</feature>
<accession>A0A6I3LKB3</accession>
<dbReference type="PANTHER" id="PTHR14289:SF16">
    <property type="entry name" value="POLYMERASE DELTA-INTERACTING PROTEIN 2"/>
    <property type="match status" value="1"/>
</dbReference>
<dbReference type="Proteomes" id="UP000438760">
    <property type="component" value="Unassembled WGS sequence"/>
</dbReference>
<evidence type="ECO:0000259" key="1">
    <source>
        <dbReference type="PROSITE" id="PS51087"/>
    </source>
</evidence>
<dbReference type="GO" id="GO:0070987">
    <property type="term" value="P:error-free translesion synthesis"/>
    <property type="evidence" value="ECO:0007669"/>
    <property type="project" value="TreeGrafter"/>
</dbReference>
<comment type="caution">
    <text evidence="2">The sequence shown here is derived from an EMBL/GenBank/DDBJ whole genome shotgun (WGS) entry which is preliminary data.</text>
</comment>
<dbReference type="SUPFAM" id="SSF110069">
    <property type="entry name" value="ApaG-like"/>
    <property type="match status" value="1"/>
</dbReference>